<dbReference type="PRINTS" id="PR00778">
    <property type="entry name" value="HTHARSR"/>
</dbReference>
<dbReference type="GO" id="GO:0003677">
    <property type="term" value="F:DNA binding"/>
    <property type="evidence" value="ECO:0007669"/>
    <property type="project" value="UniProtKB-KW"/>
</dbReference>
<organism evidence="5 6">
    <name type="scientific">Peribacillus deserti</name>
    <dbReference type="NCBI Taxonomy" id="673318"/>
    <lineage>
        <taxon>Bacteria</taxon>
        <taxon>Bacillati</taxon>
        <taxon>Bacillota</taxon>
        <taxon>Bacilli</taxon>
        <taxon>Bacillales</taxon>
        <taxon>Bacillaceae</taxon>
        <taxon>Peribacillus</taxon>
    </lineage>
</organism>
<dbReference type="RefSeq" id="WP_101639883.1">
    <property type="nucleotide sequence ID" value="NZ_PGUY01000002.1"/>
</dbReference>
<dbReference type="InterPro" id="IPR036388">
    <property type="entry name" value="WH-like_DNA-bd_sf"/>
</dbReference>
<dbReference type="Gene3D" id="1.10.10.10">
    <property type="entry name" value="Winged helix-like DNA-binding domain superfamily/Winged helix DNA-binding domain"/>
    <property type="match status" value="1"/>
</dbReference>
<keyword evidence="1" id="KW-0805">Transcription regulation</keyword>
<evidence type="ECO:0000313" key="5">
    <source>
        <dbReference type="EMBL" id="PLT31835.1"/>
    </source>
</evidence>
<evidence type="ECO:0000256" key="2">
    <source>
        <dbReference type="ARBA" id="ARBA00023125"/>
    </source>
</evidence>
<dbReference type="InterPro" id="IPR047796">
    <property type="entry name" value="SdpR-like_repress"/>
</dbReference>
<dbReference type="InterPro" id="IPR051081">
    <property type="entry name" value="HTH_MetalResp_TranReg"/>
</dbReference>
<evidence type="ECO:0000256" key="1">
    <source>
        <dbReference type="ARBA" id="ARBA00023015"/>
    </source>
</evidence>
<sequence length="93" mass="10724">MQNAFKALSDPTRRQILDLLKDKDLTAGEISDHFNMTKPSISQHLKILKHADLVHDQKKGQFVEYSLNTTVFQDIISWALDFAEKTNLRKRGL</sequence>
<evidence type="ECO:0000256" key="3">
    <source>
        <dbReference type="ARBA" id="ARBA00023163"/>
    </source>
</evidence>
<evidence type="ECO:0000259" key="4">
    <source>
        <dbReference type="PROSITE" id="PS50987"/>
    </source>
</evidence>
<evidence type="ECO:0000313" key="6">
    <source>
        <dbReference type="Proteomes" id="UP000234748"/>
    </source>
</evidence>
<dbReference type="SMART" id="SM00418">
    <property type="entry name" value="HTH_ARSR"/>
    <property type="match status" value="1"/>
</dbReference>
<dbReference type="InterPro" id="IPR011991">
    <property type="entry name" value="ArsR-like_HTH"/>
</dbReference>
<dbReference type="GO" id="GO:0003700">
    <property type="term" value="F:DNA-binding transcription factor activity"/>
    <property type="evidence" value="ECO:0007669"/>
    <property type="project" value="InterPro"/>
</dbReference>
<dbReference type="PANTHER" id="PTHR33154">
    <property type="entry name" value="TRANSCRIPTIONAL REGULATOR, ARSR FAMILY"/>
    <property type="match status" value="1"/>
</dbReference>
<accession>A0A2N5MBZ4</accession>
<dbReference type="PANTHER" id="PTHR33154:SF33">
    <property type="entry name" value="TRANSCRIPTIONAL REPRESSOR SDPR"/>
    <property type="match status" value="1"/>
</dbReference>
<dbReference type="Proteomes" id="UP000234748">
    <property type="component" value="Unassembled WGS sequence"/>
</dbReference>
<dbReference type="CDD" id="cd00090">
    <property type="entry name" value="HTH_ARSR"/>
    <property type="match status" value="1"/>
</dbReference>
<dbReference type="AlphaFoldDB" id="A0A2N5MBZ4"/>
<gene>
    <name evidence="5" type="ORF">CUU66_01365</name>
</gene>
<reference evidence="5 6" key="1">
    <citation type="submission" date="2017-11" db="EMBL/GenBank/DDBJ databases">
        <title>Comparitive Functional Genomics of Dry Heat Resistant strains isolated from the Viking Spacecraft.</title>
        <authorList>
            <person name="Seuylemezian A."/>
            <person name="Cooper K."/>
            <person name="Vaishampayan P."/>
        </authorList>
    </citation>
    <scope>NUCLEOTIDE SEQUENCE [LARGE SCALE GENOMIC DNA]</scope>
    <source>
        <strain evidence="5 6">V1-29</strain>
    </source>
</reference>
<comment type="caution">
    <text evidence="5">The sequence shown here is derived from an EMBL/GenBank/DDBJ whole genome shotgun (WGS) entry which is preliminary data.</text>
</comment>
<dbReference type="OrthoDB" id="9799175at2"/>
<dbReference type="PROSITE" id="PS50987">
    <property type="entry name" value="HTH_ARSR_2"/>
    <property type="match status" value="1"/>
</dbReference>
<proteinExistence type="predicted"/>
<keyword evidence="3" id="KW-0804">Transcription</keyword>
<dbReference type="EMBL" id="PGUY01000002">
    <property type="protein sequence ID" value="PLT31835.1"/>
    <property type="molecule type" value="Genomic_DNA"/>
</dbReference>
<dbReference type="InterPro" id="IPR036390">
    <property type="entry name" value="WH_DNA-bd_sf"/>
</dbReference>
<name>A0A2N5MBZ4_9BACI</name>
<dbReference type="Pfam" id="PF01022">
    <property type="entry name" value="HTH_5"/>
    <property type="match status" value="1"/>
</dbReference>
<feature type="domain" description="HTH arsR-type" evidence="4">
    <location>
        <begin position="1"/>
        <end position="87"/>
    </location>
</feature>
<dbReference type="NCBIfam" id="NF033789">
    <property type="entry name" value="repress_SdpR"/>
    <property type="match status" value="1"/>
</dbReference>
<dbReference type="InterPro" id="IPR001845">
    <property type="entry name" value="HTH_ArsR_DNA-bd_dom"/>
</dbReference>
<keyword evidence="6" id="KW-1185">Reference proteome</keyword>
<dbReference type="NCBIfam" id="NF033788">
    <property type="entry name" value="HTH_metalloreg"/>
    <property type="match status" value="1"/>
</dbReference>
<keyword evidence="2" id="KW-0238">DNA-binding</keyword>
<dbReference type="SUPFAM" id="SSF46785">
    <property type="entry name" value="Winged helix' DNA-binding domain"/>
    <property type="match status" value="1"/>
</dbReference>
<protein>
    <submittedName>
        <fullName evidence="5">Transcriptional regulator</fullName>
    </submittedName>
</protein>